<sequence>MRFDLYSKLNIYNNIPTRYSHSGGYTDLAPFLPNLLGFSAIPIKHTILKILFLIERTGQIRGSASIQFMTPANGYHPP</sequence>
<dbReference type="AlphaFoldDB" id="A0A101M1P2"/>
<geneLocation type="mitochondrion" evidence="1"/>
<keyword evidence="1" id="KW-0496">Mitochondrion</keyword>
<evidence type="ECO:0000313" key="1">
    <source>
        <dbReference type="EMBL" id="KUM49299.1"/>
    </source>
</evidence>
<organism evidence="1">
    <name type="scientific">Picea glauca</name>
    <name type="common">White spruce</name>
    <name type="synonym">Pinus glauca</name>
    <dbReference type="NCBI Taxonomy" id="3330"/>
    <lineage>
        <taxon>Eukaryota</taxon>
        <taxon>Viridiplantae</taxon>
        <taxon>Streptophyta</taxon>
        <taxon>Embryophyta</taxon>
        <taxon>Tracheophyta</taxon>
        <taxon>Spermatophyta</taxon>
        <taxon>Pinopsida</taxon>
        <taxon>Pinidae</taxon>
        <taxon>Conifers I</taxon>
        <taxon>Pinales</taxon>
        <taxon>Pinaceae</taxon>
        <taxon>Picea</taxon>
    </lineage>
</organism>
<reference evidence="1" key="1">
    <citation type="journal article" date="2015" name="Genome Biol. Evol.">
        <title>Organellar Genomes of White Spruce (Picea glauca): Assembly and Annotation.</title>
        <authorList>
            <person name="Jackman S.D."/>
            <person name="Warren R.L."/>
            <person name="Gibb E.A."/>
            <person name="Vandervalk B.P."/>
            <person name="Mohamadi H."/>
            <person name="Chu J."/>
            <person name="Raymond A."/>
            <person name="Pleasance S."/>
            <person name="Coope R."/>
            <person name="Wildung M.R."/>
            <person name="Ritland C.E."/>
            <person name="Bousquet J."/>
            <person name="Jones S.J."/>
            <person name="Bohlmann J."/>
            <person name="Birol I."/>
        </authorList>
    </citation>
    <scope>NUCLEOTIDE SEQUENCE [LARGE SCALE GENOMIC DNA]</scope>
    <source>
        <tissue evidence="1">Flushing bud</tissue>
    </source>
</reference>
<gene>
    <name evidence="1" type="ORF">ABT39_MTgene3848</name>
</gene>
<comment type="caution">
    <text evidence="1">The sequence shown here is derived from an EMBL/GenBank/DDBJ whole genome shotgun (WGS) entry which is preliminary data.</text>
</comment>
<name>A0A101M1P2_PICGL</name>
<dbReference type="EMBL" id="LKAM01000003">
    <property type="protein sequence ID" value="KUM49299.1"/>
    <property type="molecule type" value="Genomic_DNA"/>
</dbReference>
<accession>A0A101M1P2</accession>
<proteinExistence type="predicted"/>
<protein>
    <submittedName>
        <fullName evidence="1">Uncharacterized protein</fullName>
    </submittedName>
</protein>